<dbReference type="EC" id="3.1.26.4" evidence="6 14"/>
<evidence type="ECO:0000256" key="8">
    <source>
        <dbReference type="ARBA" id="ARBA00022490"/>
    </source>
</evidence>
<evidence type="ECO:0000259" key="18">
    <source>
        <dbReference type="PROSITE" id="PS51975"/>
    </source>
</evidence>
<evidence type="ECO:0000256" key="11">
    <source>
        <dbReference type="ARBA" id="ARBA00022759"/>
    </source>
</evidence>
<dbReference type="InterPro" id="IPR001352">
    <property type="entry name" value="RNase_HII/HIII"/>
</dbReference>
<evidence type="ECO:0000256" key="7">
    <source>
        <dbReference type="ARBA" id="ARBA00019179"/>
    </source>
</evidence>
<evidence type="ECO:0000256" key="14">
    <source>
        <dbReference type="HAMAP-Rule" id="MF_00052"/>
    </source>
</evidence>
<reference evidence="19 20" key="1">
    <citation type="submission" date="2023-06" db="EMBL/GenBank/DDBJ databases">
        <title>Aquibacillus rhizosphaerae LR5S19.</title>
        <authorList>
            <person name="Sun J.-Q."/>
        </authorList>
    </citation>
    <scope>NUCLEOTIDE SEQUENCE [LARGE SCALE GENOMIC DNA]</scope>
    <source>
        <strain evidence="19 20">LR5S19</strain>
    </source>
</reference>
<dbReference type="InterPro" id="IPR012337">
    <property type="entry name" value="RNaseH-like_sf"/>
</dbReference>
<gene>
    <name evidence="14" type="primary">rnhB</name>
    <name evidence="19" type="ORF">QQS35_06190</name>
</gene>
<evidence type="ECO:0000256" key="4">
    <source>
        <dbReference type="ARBA" id="ARBA00004496"/>
    </source>
</evidence>
<comment type="function">
    <text evidence="3 14 16">Endonuclease that specifically degrades the RNA of RNA-DNA hybrids.</text>
</comment>
<evidence type="ECO:0000256" key="9">
    <source>
        <dbReference type="ARBA" id="ARBA00022722"/>
    </source>
</evidence>
<dbReference type="Pfam" id="PF01351">
    <property type="entry name" value="RNase_HII"/>
    <property type="match status" value="1"/>
</dbReference>
<feature type="binding site" evidence="14 15">
    <location>
        <position position="78"/>
    </location>
    <ligand>
        <name>a divalent metal cation</name>
        <dbReference type="ChEBI" id="CHEBI:60240"/>
    </ligand>
</feature>
<organism evidence="19 20">
    <name type="scientific">Aquibacillus rhizosphaerae</name>
    <dbReference type="NCBI Taxonomy" id="3051431"/>
    <lineage>
        <taxon>Bacteria</taxon>
        <taxon>Bacillati</taxon>
        <taxon>Bacillota</taxon>
        <taxon>Bacilli</taxon>
        <taxon>Bacillales</taxon>
        <taxon>Bacillaceae</taxon>
        <taxon>Aquibacillus</taxon>
    </lineage>
</organism>
<dbReference type="RefSeq" id="WP_285931043.1">
    <property type="nucleotide sequence ID" value="NZ_JASTZU010000021.1"/>
</dbReference>
<protein>
    <recommendedName>
        <fullName evidence="7 14">Ribonuclease HII</fullName>
        <shortName evidence="14">RNase HII</shortName>
        <ecNumber evidence="6 14">3.1.26.4</ecNumber>
    </recommendedName>
</protein>
<feature type="binding site" evidence="14 15">
    <location>
        <position position="79"/>
    </location>
    <ligand>
        <name>a divalent metal cation</name>
        <dbReference type="ChEBI" id="CHEBI:60240"/>
    </ligand>
</feature>
<dbReference type="PANTHER" id="PTHR10954:SF18">
    <property type="entry name" value="RIBONUCLEASE HII"/>
    <property type="match status" value="1"/>
</dbReference>
<feature type="binding site" evidence="14 15">
    <location>
        <position position="170"/>
    </location>
    <ligand>
        <name>a divalent metal cation</name>
        <dbReference type="ChEBI" id="CHEBI:60240"/>
    </ligand>
</feature>
<dbReference type="NCBIfam" id="NF000595">
    <property type="entry name" value="PRK00015.1-3"/>
    <property type="match status" value="1"/>
</dbReference>
<dbReference type="InterPro" id="IPR024567">
    <property type="entry name" value="RNase_HII/HIII_dom"/>
</dbReference>
<proteinExistence type="inferred from homology"/>
<comment type="subcellular location">
    <subcellularLocation>
        <location evidence="4 14">Cytoplasm</location>
    </subcellularLocation>
</comment>
<sequence>MGKQQTIAEINYLFKNDRLTDEQLTYLKLDERTGVKKLIEKYERKIQKKEQQREQFEKMLTYERTQYRQGKTWIAGIDEAGRGPLAGPVVAAAVILHKDFYLPGLNDSKQLSKKKRDEFYSIITQEAVSFGVGIIHNQEIDQINIYNATKKAMKKSIQQLNPFPDHILIDAVPLEDVLCTSESIVKGDQKSISIAAASVIAKVTRDNLMESLHERYPNYNFASNMGYGTKDHISAIETHGLTDYHRKSFTIGSSKKG</sequence>
<evidence type="ECO:0000313" key="19">
    <source>
        <dbReference type="EMBL" id="MDL4840045.1"/>
    </source>
</evidence>
<comment type="cofactor">
    <cofactor evidence="2">
        <name>Mg(2+)</name>
        <dbReference type="ChEBI" id="CHEBI:18420"/>
    </cofactor>
</comment>
<dbReference type="InterPro" id="IPR022898">
    <property type="entry name" value="RNase_HII"/>
</dbReference>
<evidence type="ECO:0000256" key="1">
    <source>
        <dbReference type="ARBA" id="ARBA00000077"/>
    </source>
</evidence>
<comment type="catalytic activity">
    <reaction evidence="1 14 15 16">
        <text>Endonucleolytic cleavage to 5'-phosphomonoester.</text>
        <dbReference type="EC" id="3.1.26.4"/>
    </reaction>
</comment>
<evidence type="ECO:0000256" key="16">
    <source>
        <dbReference type="RuleBase" id="RU003515"/>
    </source>
</evidence>
<dbReference type="Proteomes" id="UP001235343">
    <property type="component" value="Unassembled WGS sequence"/>
</dbReference>
<dbReference type="InterPro" id="IPR036397">
    <property type="entry name" value="RNaseH_sf"/>
</dbReference>
<comment type="similarity">
    <text evidence="5 14 16">Belongs to the RNase HII family.</text>
</comment>
<dbReference type="PROSITE" id="PS51975">
    <property type="entry name" value="RNASE_H_2"/>
    <property type="match status" value="1"/>
</dbReference>
<keyword evidence="8 14" id="KW-0963">Cytoplasm</keyword>
<keyword evidence="17" id="KW-0175">Coiled coil</keyword>
<name>A0ABT7L2G1_9BACI</name>
<accession>A0ABT7L2G1</accession>
<dbReference type="NCBIfam" id="NF000594">
    <property type="entry name" value="PRK00015.1-1"/>
    <property type="match status" value="1"/>
</dbReference>
<feature type="coiled-coil region" evidence="17">
    <location>
        <begin position="32"/>
        <end position="59"/>
    </location>
</feature>
<keyword evidence="20" id="KW-1185">Reference proteome</keyword>
<evidence type="ECO:0000256" key="5">
    <source>
        <dbReference type="ARBA" id="ARBA00007383"/>
    </source>
</evidence>
<evidence type="ECO:0000256" key="12">
    <source>
        <dbReference type="ARBA" id="ARBA00022801"/>
    </source>
</evidence>
<dbReference type="EMBL" id="JASTZU010000021">
    <property type="protein sequence ID" value="MDL4840045.1"/>
    <property type="molecule type" value="Genomic_DNA"/>
</dbReference>
<dbReference type="SUPFAM" id="SSF53098">
    <property type="entry name" value="Ribonuclease H-like"/>
    <property type="match status" value="1"/>
</dbReference>
<dbReference type="Gene3D" id="3.30.420.10">
    <property type="entry name" value="Ribonuclease H-like superfamily/Ribonuclease H"/>
    <property type="match status" value="1"/>
</dbReference>
<keyword evidence="11 14" id="KW-0255">Endonuclease</keyword>
<keyword evidence="13 14" id="KW-0464">Manganese</keyword>
<comment type="cofactor">
    <cofactor evidence="14 15">
        <name>Mn(2+)</name>
        <dbReference type="ChEBI" id="CHEBI:29035"/>
    </cofactor>
    <cofactor evidence="14 15">
        <name>Mg(2+)</name>
        <dbReference type="ChEBI" id="CHEBI:18420"/>
    </cofactor>
    <text evidence="14 15">Manganese or magnesium. Binds 1 divalent metal ion per monomer in the absence of substrate. May bind a second metal ion after substrate binding.</text>
</comment>
<evidence type="ECO:0000256" key="17">
    <source>
        <dbReference type="SAM" id="Coils"/>
    </source>
</evidence>
<keyword evidence="10 14" id="KW-0479">Metal-binding</keyword>
<evidence type="ECO:0000256" key="3">
    <source>
        <dbReference type="ARBA" id="ARBA00004065"/>
    </source>
</evidence>
<evidence type="ECO:0000256" key="13">
    <source>
        <dbReference type="ARBA" id="ARBA00023211"/>
    </source>
</evidence>
<evidence type="ECO:0000256" key="2">
    <source>
        <dbReference type="ARBA" id="ARBA00001946"/>
    </source>
</evidence>
<evidence type="ECO:0000256" key="6">
    <source>
        <dbReference type="ARBA" id="ARBA00012180"/>
    </source>
</evidence>
<evidence type="ECO:0000256" key="10">
    <source>
        <dbReference type="ARBA" id="ARBA00022723"/>
    </source>
</evidence>
<dbReference type="PANTHER" id="PTHR10954">
    <property type="entry name" value="RIBONUCLEASE H2 SUBUNIT A"/>
    <property type="match status" value="1"/>
</dbReference>
<dbReference type="CDD" id="cd07182">
    <property type="entry name" value="RNase_HII_bacteria_HII_like"/>
    <property type="match status" value="1"/>
</dbReference>
<keyword evidence="12 14" id="KW-0378">Hydrolase</keyword>
<keyword evidence="9 14" id="KW-0540">Nuclease</keyword>
<evidence type="ECO:0000256" key="15">
    <source>
        <dbReference type="PROSITE-ProRule" id="PRU01319"/>
    </source>
</evidence>
<dbReference type="GO" id="GO:0004523">
    <property type="term" value="F:RNA-DNA hybrid ribonuclease activity"/>
    <property type="evidence" value="ECO:0007669"/>
    <property type="project" value="UniProtKB-EC"/>
</dbReference>
<dbReference type="HAMAP" id="MF_00052_B">
    <property type="entry name" value="RNase_HII_B"/>
    <property type="match status" value="1"/>
</dbReference>
<comment type="caution">
    <text evidence="19">The sequence shown here is derived from an EMBL/GenBank/DDBJ whole genome shotgun (WGS) entry which is preliminary data.</text>
</comment>
<feature type="domain" description="RNase H type-2" evidence="18">
    <location>
        <begin position="72"/>
        <end position="257"/>
    </location>
</feature>
<evidence type="ECO:0000313" key="20">
    <source>
        <dbReference type="Proteomes" id="UP001235343"/>
    </source>
</evidence>